<evidence type="ECO:0008006" key="2">
    <source>
        <dbReference type="Google" id="ProtNLM"/>
    </source>
</evidence>
<dbReference type="Proteomes" id="UP000006698">
    <property type="component" value="Chromosome"/>
</dbReference>
<sequence>MERFMVGAEAFLLLGIKWFASSFLAHDSHVIDKGSGVRVFDCSFKLHSVQFLLFCCEIICPVAEVQPHKFNQCVIG</sequence>
<proteinExistence type="predicted"/>
<organism evidence="1">
    <name type="scientific">Corynebacterium glutamicum (strain R)</name>
    <dbReference type="NCBI Taxonomy" id="340322"/>
    <lineage>
        <taxon>Bacteria</taxon>
        <taxon>Bacillati</taxon>
        <taxon>Actinomycetota</taxon>
        <taxon>Actinomycetes</taxon>
        <taxon>Mycobacteriales</taxon>
        <taxon>Corynebacteriaceae</taxon>
        <taxon>Corynebacterium</taxon>
    </lineage>
</organism>
<accession>A0AB72V9V7</accession>
<gene>
    <name evidence="1" type="ordered locus">cgR_5015</name>
</gene>
<reference evidence="1" key="1">
    <citation type="journal article" date="2007" name="Microbiology">
        <title>Comparative analysis of the Corynebacterium glutamicum group and complete genome sequence of strain R.</title>
        <authorList>
            <person name="Yukawa H."/>
            <person name="Omumasaba C.A."/>
            <person name="Nonaka H."/>
            <person name="Kos P."/>
            <person name="Okai N."/>
            <person name="Suzuki N."/>
            <person name="Suda M."/>
            <person name="Tsuge Y."/>
            <person name="Watanabe J."/>
            <person name="Ikeda Y."/>
            <person name="Vertes A.A."/>
            <person name="Inui M."/>
        </authorList>
    </citation>
    <scope>NUCLEOTIDE SEQUENCE</scope>
    <source>
        <strain evidence="1">R</strain>
    </source>
</reference>
<dbReference type="KEGG" id="cgt:cgR_5015"/>
<dbReference type="AlphaFoldDB" id="A0AB72V9V7"/>
<protein>
    <recommendedName>
        <fullName evidence="2">Secreted protein</fullName>
    </recommendedName>
</protein>
<name>A0AB72V9V7_CORGB</name>
<dbReference type="EMBL" id="AP009044">
    <property type="protein sequence ID" value="BAF54077.1"/>
    <property type="molecule type" value="Genomic_DNA"/>
</dbReference>
<evidence type="ECO:0000313" key="1">
    <source>
        <dbReference type="EMBL" id="BAF54077.1"/>
    </source>
</evidence>